<evidence type="ECO:0000313" key="1">
    <source>
        <dbReference type="EMBL" id="GIE26930.1"/>
    </source>
</evidence>
<gene>
    <name evidence="1" type="ORF">Ahu01nite_100320</name>
</gene>
<comment type="caution">
    <text evidence="1">The sequence shown here is derived from an EMBL/GenBank/DDBJ whole genome shotgun (WGS) entry which is preliminary data.</text>
</comment>
<name>A0ABQ4A7U5_9ACTN</name>
<accession>A0ABQ4A7U5</accession>
<evidence type="ECO:0008006" key="3">
    <source>
        <dbReference type="Google" id="ProtNLM"/>
    </source>
</evidence>
<protein>
    <recommendedName>
        <fullName evidence="3">Excreted virulence factor EspC (Type VII ESX diderm)</fullName>
    </recommendedName>
</protein>
<dbReference type="RefSeq" id="WP_203843825.1">
    <property type="nucleotide sequence ID" value="NZ_BAAATV010000053.1"/>
</dbReference>
<keyword evidence="2" id="KW-1185">Reference proteome</keyword>
<proteinExistence type="predicted"/>
<reference evidence="1 2" key="1">
    <citation type="submission" date="2021-01" db="EMBL/GenBank/DDBJ databases">
        <title>Whole genome shotgun sequence of Actinoplanes humidus NBRC 14915.</title>
        <authorList>
            <person name="Komaki H."/>
            <person name="Tamura T."/>
        </authorList>
    </citation>
    <scope>NUCLEOTIDE SEQUENCE [LARGE SCALE GENOMIC DNA]</scope>
    <source>
        <strain evidence="1 2">NBRC 14915</strain>
    </source>
</reference>
<sequence>MTQPSDDQVEASIHALTAEGGVWSGMATEVDAMAAVARSLTLNAFHFSGVGHLAGIEDVYRDLQERIATLLQQAADNFDNTAGALTKAADDYQRDEDNTVHRMKNVY</sequence>
<organism evidence="1 2">
    <name type="scientific">Winogradskya humida</name>
    <dbReference type="NCBI Taxonomy" id="113566"/>
    <lineage>
        <taxon>Bacteria</taxon>
        <taxon>Bacillati</taxon>
        <taxon>Actinomycetota</taxon>
        <taxon>Actinomycetes</taxon>
        <taxon>Micromonosporales</taxon>
        <taxon>Micromonosporaceae</taxon>
        <taxon>Winogradskya</taxon>
    </lineage>
</organism>
<dbReference type="Proteomes" id="UP000603200">
    <property type="component" value="Unassembled WGS sequence"/>
</dbReference>
<dbReference type="EMBL" id="BOMN01000162">
    <property type="protein sequence ID" value="GIE26930.1"/>
    <property type="molecule type" value="Genomic_DNA"/>
</dbReference>
<evidence type="ECO:0000313" key="2">
    <source>
        <dbReference type="Proteomes" id="UP000603200"/>
    </source>
</evidence>